<dbReference type="InterPro" id="IPR022712">
    <property type="entry name" value="Beta_Casp"/>
</dbReference>
<dbReference type="GO" id="GO:0005847">
    <property type="term" value="C:mRNA cleavage and polyadenylation specificity factor complex"/>
    <property type="evidence" value="ECO:0007669"/>
    <property type="project" value="InterPro"/>
</dbReference>
<keyword evidence="5 6" id="KW-0539">Nucleus</keyword>
<feature type="region of interest" description="Disordered" evidence="7">
    <location>
        <begin position="501"/>
        <end position="524"/>
    </location>
</feature>
<dbReference type="PANTHER" id="PTHR45922:SF1">
    <property type="entry name" value="CLEAVAGE AND POLYADENYLATION SPECIFICITY FACTOR SUBUNIT 2"/>
    <property type="match status" value="1"/>
</dbReference>
<comment type="similarity">
    <text evidence="2 6">Belongs to the metallo-beta-lactamase superfamily. RNA-metabolizing metallo-beta-lactamase-like family. CPSF2/YSH1 subfamily.</text>
</comment>
<dbReference type="InterPro" id="IPR027075">
    <property type="entry name" value="CPSF2"/>
</dbReference>
<feature type="domain" description="Beta-Casp" evidence="8">
    <location>
        <begin position="245"/>
        <end position="370"/>
    </location>
</feature>
<keyword evidence="4 6" id="KW-0694">RNA-binding</keyword>
<dbReference type="PANTHER" id="PTHR45922">
    <property type="entry name" value="CLEAVAGE AND POLYADENYLATION SPECIFICITY FACTOR SUBUNIT 2"/>
    <property type="match status" value="1"/>
</dbReference>
<dbReference type="AlphaFoldDB" id="A0A6G1SDR1"/>
<protein>
    <recommendedName>
        <fullName evidence="6">Cleavage and polyadenylation specificity factor subunit 2</fullName>
    </recommendedName>
    <alternativeName>
        <fullName evidence="6">Cleavage and polyadenylation specificity factor 100 kDa subunit</fullName>
    </alternativeName>
</protein>
<dbReference type="Pfam" id="PF07521">
    <property type="entry name" value="RMMBL"/>
    <property type="match status" value="1"/>
</dbReference>
<dbReference type="SUPFAM" id="SSF56281">
    <property type="entry name" value="Metallo-hydrolase/oxidoreductase"/>
    <property type="match status" value="1"/>
</dbReference>
<dbReference type="CDD" id="cd16293">
    <property type="entry name" value="CPSF2-like_MBL-fold"/>
    <property type="match status" value="1"/>
</dbReference>
<evidence type="ECO:0000256" key="3">
    <source>
        <dbReference type="ARBA" id="ARBA00022664"/>
    </source>
</evidence>
<dbReference type="Pfam" id="PF16661">
    <property type="entry name" value="Lactamase_B_6"/>
    <property type="match status" value="1"/>
</dbReference>
<comment type="subcellular location">
    <subcellularLocation>
        <location evidence="1 6">Nucleus</location>
    </subcellularLocation>
</comment>
<dbReference type="GO" id="GO:0003723">
    <property type="term" value="F:RNA binding"/>
    <property type="evidence" value="ECO:0007669"/>
    <property type="project" value="UniProtKB-KW"/>
</dbReference>
<evidence type="ECO:0000256" key="4">
    <source>
        <dbReference type="ARBA" id="ARBA00022884"/>
    </source>
</evidence>
<dbReference type="InterPro" id="IPR025069">
    <property type="entry name" value="Cpsf2_C"/>
</dbReference>
<dbReference type="Pfam" id="PF10996">
    <property type="entry name" value="Beta-Casp"/>
    <property type="match status" value="1"/>
</dbReference>
<dbReference type="Gene3D" id="3.60.15.10">
    <property type="entry name" value="Ribonuclease Z/Hydroxyacylglutathione hydrolase-like"/>
    <property type="match status" value="1"/>
</dbReference>
<reference evidence="9" key="1">
    <citation type="submission" date="2018-10" db="EMBL/GenBank/DDBJ databases">
        <title>Transcriptome assembly of Aceria tosichella (Wheat curl mite) Type 2.</title>
        <authorList>
            <person name="Scully E.D."/>
            <person name="Geib S.M."/>
            <person name="Palmer N.A."/>
            <person name="Gupta A.K."/>
            <person name="Sarath G."/>
            <person name="Tatineni S."/>
        </authorList>
    </citation>
    <scope>NUCLEOTIDE SEQUENCE</scope>
    <source>
        <strain evidence="9">LincolnNE</strain>
    </source>
</reference>
<evidence type="ECO:0000256" key="2">
    <source>
        <dbReference type="ARBA" id="ARBA00010624"/>
    </source>
</evidence>
<dbReference type="InterPro" id="IPR011108">
    <property type="entry name" value="RMMBL"/>
</dbReference>
<name>A0A6G1SDR1_9ACAR</name>
<evidence type="ECO:0000256" key="7">
    <source>
        <dbReference type="SAM" id="MobiDB-lite"/>
    </source>
</evidence>
<evidence type="ECO:0000313" key="9">
    <source>
        <dbReference type="EMBL" id="MDE48634.1"/>
    </source>
</evidence>
<evidence type="ECO:0000256" key="6">
    <source>
        <dbReference type="RuleBase" id="RU365006"/>
    </source>
</evidence>
<gene>
    <name evidence="9" type="primary">Cpsf2</name>
    <name evidence="9" type="ORF">g.15663</name>
</gene>
<dbReference type="Pfam" id="PF13299">
    <property type="entry name" value="CPSF100_C"/>
    <property type="match status" value="1"/>
</dbReference>
<keyword evidence="3 6" id="KW-0507">mRNA processing</keyword>
<dbReference type="InterPro" id="IPR001279">
    <property type="entry name" value="Metallo-B-lactamas"/>
</dbReference>
<accession>A0A6G1SDR1</accession>
<dbReference type="GO" id="GO:0006398">
    <property type="term" value="P:mRNA 3'-end processing by stem-loop binding and cleavage"/>
    <property type="evidence" value="ECO:0007669"/>
    <property type="project" value="InterPro"/>
</dbReference>
<proteinExistence type="inferred from homology"/>
<dbReference type="InterPro" id="IPR035639">
    <property type="entry name" value="CPSF2_MBL"/>
</dbReference>
<dbReference type="InterPro" id="IPR036866">
    <property type="entry name" value="RibonucZ/Hydroxyglut_hydro"/>
</dbReference>
<dbReference type="SMART" id="SM01027">
    <property type="entry name" value="Beta-Casp"/>
    <property type="match status" value="1"/>
</dbReference>
<sequence>MTSIIKVTCLSGGQDNSPPCYLLQVDQFKCLLDCGWDEKFSISIVDEIGKHFKSLDAILLNYPDPLHVGALPYLIKHHGIPCPIYATRPVTQMGQMFMTDLVLSKLNNQEFDLFTIDDVKKAFENDRIVHLNFNQTFHLDGQGHGLSITPLAAGHMVGGTIWKIVKDNEEDIVYAIDYNHKKERHLNGCVLDTITRPSLLITDAYNAQNHQGRMKERDQKFLSTIMETLRGGGNILIACDTAGRVLEIAYMLDHIWRNKDTGLSAYSLALVNNVATRMIDITMSTIEWMSDNILREFETSRDNPFKFKHLQLKQQLSDLEHLPQPITVLATQPDLESGFAKDLFAIWSSDPKNAIIFTQRPSVGTLGYQVLNTPSRMIQAEIWQRIELFGDELEEYKKKMEEKRQLELIESQKALAINDNDSDTDSLEEVREGKSLVPSKHDLMMNDEHERTVFFKQARKTYPMFPAPIERKLRFDDYGEEIDPQDYVLTHKMHGSNRLLEVEDNKENQSQENESEEQEPEVKPTKCVSIVATLHVQARLHLFDFEGRSDGESVKNLVSQVRPRRLILVRGSEESTKYMAEYCRAYVDDKILHPATGETVDATTENHIYQIKLKDSLLSSVQFHAINNDVELAWVDAKTHMPAEDDEVVSEKLPHLEALEPEHVPLHNSLFINELQLSKFKKDLIDNGIQAEFSDGVLYCNNKVSVRRRESGRIHLEGTLCDDYFKVRDILYGSYIVI</sequence>
<dbReference type="FunFam" id="3.60.15.10:FF:000008">
    <property type="entry name" value="Cleavage and polyadenylation specificity factor subunit 2"/>
    <property type="match status" value="1"/>
</dbReference>
<evidence type="ECO:0000256" key="1">
    <source>
        <dbReference type="ARBA" id="ARBA00004123"/>
    </source>
</evidence>
<organism evidence="9">
    <name type="scientific">Aceria tosichella</name>
    <name type="common">wheat curl mite</name>
    <dbReference type="NCBI Taxonomy" id="561515"/>
    <lineage>
        <taxon>Eukaryota</taxon>
        <taxon>Metazoa</taxon>
        <taxon>Ecdysozoa</taxon>
        <taxon>Arthropoda</taxon>
        <taxon>Chelicerata</taxon>
        <taxon>Arachnida</taxon>
        <taxon>Acari</taxon>
        <taxon>Acariformes</taxon>
        <taxon>Trombidiformes</taxon>
        <taxon>Prostigmata</taxon>
        <taxon>Eupodina</taxon>
        <taxon>Eriophyoidea</taxon>
        <taxon>Eriophyidae</taxon>
        <taxon>Eriophyinae</taxon>
        <taxon>Aceriini</taxon>
        <taxon>Aceria</taxon>
    </lineage>
</organism>
<evidence type="ECO:0000259" key="8">
    <source>
        <dbReference type="SMART" id="SM01027"/>
    </source>
</evidence>
<dbReference type="EMBL" id="GGYP01003863">
    <property type="protein sequence ID" value="MDE48634.1"/>
    <property type="molecule type" value="Transcribed_RNA"/>
</dbReference>
<evidence type="ECO:0000256" key="5">
    <source>
        <dbReference type="ARBA" id="ARBA00023242"/>
    </source>
</evidence>